<organism evidence="2 3">
    <name type="scientific">Arabis alpina</name>
    <name type="common">Alpine rock-cress</name>
    <dbReference type="NCBI Taxonomy" id="50452"/>
    <lineage>
        <taxon>Eukaryota</taxon>
        <taxon>Viridiplantae</taxon>
        <taxon>Streptophyta</taxon>
        <taxon>Embryophyta</taxon>
        <taxon>Tracheophyta</taxon>
        <taxon>Spermatophyta</taxon>
        <taxon>Magnoliopsida</taxon>
        <taxon>eudicotyledons</taxon>
        <taxon>Gunneridae</taxon>
        <taxon>Pentapetalae</taxon>
        <taxon>rosids</taxon>
        <taxon>malvids</taxon>
        <taxon>Brassicales</taxon>
        <taxon>Brassicaceae</taxon>
        <taxon>Arabideae</taxon>
        <taxon>Arabis</taxon>
    </lineage>
</organism>
<feature type="compositionally biased region" description="Basic and acidic residues" evidence="1">
    <location>
        <begin position="47"/>
        <end position="59"/>
    </location>
</feature>
<evidence type="ECO:0000313" key="2">
    <source>
        <dbReference type="EMBL" id="KFK29328.1"/>
    </source>
</evidence>
<feature type="compositionally biased region" description="Basic and acidic residues" evidence="1">
    <location>
        <begin position="159"/>
        <end position="183"/>
    </location>
</feature>
<proteinExistence type="predicted"/>
<feature type="region of interest" description="Disordered" evidence="1">
    <location>
        <begin position="47"/>
        <end position="200"/>
    </location>
</feature>
<keyword evidence="3" id="KW-1185">Reference proteome</keyword>
<dbReference type="EMBL" id="CM002875">
    <property type="protein sequence ID" value="KFK29328.1"/>
    <property type="molecule type" value="Genomic_DNA"/>
</dbReference>
<dbReference type="AlphaFoldDB" id="A0A087GHH6"/>
<evidence type="ECO:0000313" key="3">
    <source>
        <dbReference type="Proteomes" id="UP000029120"/>
    </source>
</evidence>
<accession>A0A087GHH6</accession>
<dbReference type="Proteomes" id="UP000029120">
    <property type="component" value="Chromosome 7"/>
</dbReference>
<gene>
    <name evidence="2" type="ordered locus">AALP_Aa7g119500</name>
</gene>
<protein>
    <submittedName>
        <fullName evidence="2">Uncharacterized protein</fullName>
    </submittedName>
</protein>
<evidence type="ECO:0000256" key="1">
    <source>
        <dbReference type="SAM" id="MobiDB-lite"/>
    </source>
</evidence>
<dbReference type="Gramene" id="KFK29328">
    <property type="protein sequence ID" value="KFK29328"/>
    <property type="gene ID" value="AALP_AA7G119500"/>
</dbReference>
<feature type="region of interest" description="Disordered" evidence="1">
    <location>
        <begin position="1"/>
        <end position="35"/>
    </location>
</feature>
<feature type="compositionally biased region" description="Basic and acidic residues" evidence="1">
    <location>
        <begin position="7"/>
        <end position="19"/>
    </location>
</feature>
<name>A0A087GHH6_ARAAL</name>
<sequence>MVSGEENTSRRDNQEREPPIEATATKNPAHSDLTDVKKMLEDFLTEQKKQAKTIEENSKGLKALSRRKRERPNTTRLRARVDPQRLDFSAPRTTRENPEDLPPPPPRREMDKSPERVVDVSDGEEPAPAKRTRADGPEGNRQEPRAPDTRSTSSTSKTETLKDKSEYTDYSSEERYKKEQERRAFKRSYASKKNDPPANL</sequence>
<feature type="compositionally biased region" description="Basic and acidic residues" evidence="1">
    <location>
        <begin position="132"/>
        <end position="148"/>
    </location>
</feature>
<feature type="compositionally biased region" description="Basic and acidic residues" evidence="1">
    <location>
        <begin position="106"/>
        <end position="119"/>
    </location>
</feature>
<feature type="compositionally biased region" description="Low complexity" evidence="1">
    <location>
        <begin position="149"/>
        <end position="158"/>
    </location>
</feature>
<reference evidence="3" key="1">
    <citation type="journal article" date="2015" name="Nat. Plants">
        <title>Genome expansion of Arabis alpina linked with retrotransposition and reduced symmetric DNA methylation.</title>
        <authorList>
            <person name="Willing E.M."/>
            <person name="Rawat V."/>
            <person name="Mandakova T."/>
            <person name="Maumus F."/>
            <person name="James G.V."/>
            <person name="Nordstroem K.J."/>
            <person name="Becker C."/>
            <person name="Warthmann N."/>
            <person name="Chica C."/>
            <person name="Szarzynska B."/>
            <person name="Zytnicki M."/>
            <person name="Albani M.C."/>
            <person name="Kiefer C."/>
            <person name="Bergonzi S."/>
            <person name="Castaings L."/>
            <person name="Mateos J.L."/>
            <person name="Berns M.C."/>
            <person name="Bujdoso N."/>
            <person name="Piofczyk T."/>
            <person name="de Lorenzo L."/>
            <person name="Barrero-Sicilia C."/>
            <person name="Mateos I."/>
            <person name="Piednoel M."/>
            <person name="Hagmann J."/>
            <person name="Chen-Min-Tao R."/>
            <person name="Iglesias-Fernandez R."/>
            <person name="Schuster S.C."/>
            <person name="Alonso-Blanco C."/>
            <person name="Roudier F."/>
            <person name="Carbonero P."/>
            <person name="Paz-Ares J."/>
            <person name="Davis S.J."/>
            <person name="Pecinka A."/>
            <person name="Quesneville H."/>
            <person name="Colot V."/>
            <person name="Lysak M.A."/>
            <person name="Weigel D."/>
            <person name="Coupland G."/>
            <person name="Schneeberger K."/>
        </authorList>
    </citation>
    <scope>NUCLEOTIDE SEQUENCE [LARGE SCALE GENOMIC DNA]</scope>
    <source>
        <strain evidence="3">cv. Pajares</strain>
    </source>
</reference>